<comment type="caution">
    <text evidence="1">The sequence shown here is derived from an EMBL/GenBank/DDBJ whole genome shotgun (WGS) entry which is preliminary data.</text>
</comment>
<protein>
    <submittedName>
        <fullName evidence="1">Uncharacterized protein</fullName>
    </submittedName>
</protein>
<dbReference type="Proteomes" id="UP000012101">
    <property type="component" value="Unassembled WGS sequence"/>
</dbReference>
<name>M6FLN7_9LEPT</name>
<evidence type="ECO:0000313" key="2">
    <source>
        <dbReference type="Proteomes" id="UP000012101"/>
    </source>
</evidence>
<proteinExistence type="predicted"/>
<dbReference type="EMBL" id="AFJM02000060">
    <property type="protein sequence ID" value="EMM71009.1"/>
    <property type="molecule type" value="Genomic_DNA"/>
</dbReference>
<sequence>MISSLRVFFRDSIPILGFYFPRRFLFFYFQTESFLSLYVEKTFRNQNDSKFQKAQERFFKICILPSISTRIIPLKLRESIERAWI</sequence>
<organism evidence="1 2">
    <name type="scientific">Leptospira weilii str. 2006001855</name>
    <dbReference type="NCBI Taxonomy" id="996804"/>
    <lineage>
        <taxon>Bacteria</taxon>
        <taxon>Pseudomonadati</taxon>
        <taxon>Spirochaetota</taxon>
        <taxon>Spirochaetia</taxon>
        <taxon>Leptospirales</taxon>
        <taxon>Leptospiraceae</taxon>
        <taxon>Leptospira</taxon>
    </lineage>
</organism>
<dbReference type="AlphaFoldDB" id="M6FLN7"/>
<evidence type="ECO:0000313" key="1">
    <source>
        <dbReference type="EMBL" id="EMM71009.1"/>
    </source>
</evidence>
<reference evidence="1 2" key="1">
    <citation type="submission" date="2013-01" db="EMBL/GenBank/DDBJ databases">
        <authorList>
            <person name="Harkins D.M."/>
            <person name="Durkin A.S."/>
            <person name="Brinkac L.M."/>
            <person name="Haft D.H."/>
            <person name="Selengut J.D."/>
            <person name="Sanka R."/>
            <person name="DePew J."/>
            <person name="Purushe J."/>
            <person name="Hospenthal D.R."/>
            <person name="Murray C.K."/>
            <person name="Pimentel G."/>
            <person name="Wasfy M."/>
            <person name="Vinetz J.M."/>
            <person name="Sutton G.G."/>
            <person name="Nierman W.C."/>
            <person name="Fouts D.E."/>
        </authorList>
    </citation>
    <scope>NUCLEOTIDE SEQUENCE [LARGE SCALE GENOMIC DNA]</scope>
    <source>
        <strain evidence="1 2">2006001855</strain>
    </source>
</reference>
<gene>
    <name evidence="1" type="ORF">LEP1GSC038_1578</name>
</gene>
<accession>M6FLN7</accession>